<comment type="cofactor">
    <cofactor evidence="1">
        <name>Zn(2+)</name>
        <dbReference type="ChEBI" id="CHEBI:29105"/>
    </cofactor>
</comment>
<keyword evidence="2" id="KW-0479">Metal-binding</keyword>
<keyword evidence="3" id="KW-0378">Hydrolase</keyword>
<dbReference type="InterPro" id="IPR053138">
    <property type="entry name" value="N-alpha-Ac-DABA_deacetylase"/>
</dbReference>
<accession>A0A425Y1X3</accession>
<dbReference type="GO" id="GO:0016811">
    <property type="term" value="F:hydrolase activity, acting on carbon-nitrogen (but not peptide) bonds, in linear amides"/>
    <property type="evidence" value="ECO:0007669"/>
    <property type="project" value="InterPro"/>
</dbReference>
<keyword evidence="4" id="KW-0862">Zinc</keyword>
<gene>
    <name evidence="6" type="ORF">DWB61_09220</name>
</gene>
<dbReference type="Gene3D" id="3.40.630.10">
    <property type="entry name" value="Zn peptidases"/>
    <property type="match status" value="1"/>
</dbReference>
<sequence length="317" mass="35494">MSDSKFIILGREIKKGESAILEMDVAKLHTRNNLSIPVIIERAPIDGPVLLLIGGVHGDEINGVAIVRDIIRRKYNKPKMGTVICIPVFNVFGYLNQQREFPDGRDLNRVFPGTATGSLASQFAYKFTQEIAPLVDYVLDFHTGGAGRENYPNVRCDFNNETTLNLAKLFGAKFIIDSNHIAKSIRDLINRMGKTILLFEGGKSLQLDREVINCGVNGALNIMKHLNMQEGELKIDTDYFLLKKTKWLRAPYSGMFESLVTNGSNIKQKTVIGRIYDPYGEFDKNIIAPFDCCIYGLNTAPIVYKGDAIFHVNVETK</sequence>
<organism evidence="6 7">
    <name type="scientific">Ancylomarina euxinus</name>
    <dbReference type="NCBI Taxonomy" id="2283627"/>
    <lineage>
        <taxon>Bacteria</taxon>
        <taxon>Pseudomonadati</taxon>
        <taxon>Bacteroidota</taxon>
        <taxon>Bacteroidia</taxon>
        <taxon>Marinilabiliales</taxon>
        <taxon>Marinifilaceae</taxon>
        <taxon>Ancylomarina</taxon>
    </lineage>
</organism>
<dbReference type="CDD" id="cd06251">
    <property type="entry name" value="M14_ASTE_ASPA-like"/>
    <property type="match status" value="1"/>
</dbReference>
<dbReference type="GO" id="GO:0016788">
    <property type="term" value="F:hydrolase activity, acting on ester bonds"/>
    <property type="evidence" value="ECO:0007669"/>
    <property type="project" value="InterPro"/>
</dbReference>
<evidence type="ECO:0000256" key="1">
    <source>
        <dbReference type="ARBA" id="ARBA00001947"/>
    </source>
</evidence>
<protein>
    <submittedName>
        <fullName evidence="6">Succinylglutamate desuccinylase</fullName>
    </submittedName>
</protein>
<dbReference type="PANTHER" id="PTHR37326:SF2">
    <property type="entry name" value="SUCCINYLGLUTAMATE DESUCCINYLASE_ASPARTOACYLASE FAMILY PROTEIN"/>
    <property type="match status" value="1"/>
</dbReference>
<dbReference type="InterPro" id="IPR043795">
    <property type="entry name" value="N-alpha-Ac-DABA-like"/>
</dbReference>
<dbReference type="OrthoDB" id="9782876at2"/>
<dbReference type="PANTHER" id="PTHR37326">
    <property type="entry name" value="BLL3975 PROTEIN"/>
    <property type="match status" value="1"/>
</dbReference>
<dbReference type="AlphaFoldDB" id="A0A425Y1X3"/>
<dbReference type="SUPFAM" id="SSF53187">
    <property type="entry name" value="Zn-dependent exopeptidases"/>
    <property type="match status" value="1"/>
</dbReference>
<evidence type="ECO:0000256" key="2">
    <source>
        <dbReference type="ARBA" id="ARBA00022723"/>
    </source>
</evidence>
<comment type="caution">
    <text evidence="6">The sequence shown here is derived from an EMBL/GenBank/DDBJ whole genome shotgun (WGS) entry which is preliminary data.</text>
</comment>
<keyword evidence="7" id="KW-1185">Reference proteome</keyword>
<dbReference type="PIRSF" id="PIRSF039012">
    <property type="entry name" value="ASP"/>
    <property type="match status" value="1"/>
</dbReference>
<evidence type="ECO:0000313" key="6">
    <source>
        <dbReference type="EMBL" id="RRG21917.1"/>
    </source>
</evidence>
<dbReference type="InterPro" id="IPR055438">
    <property type="entry name" value="AstE_AspA_cat"/>
</dbReference>
<name>A0A425Y1X3_9BACT</name>
<dbReference type="Proteomes" id="UP000285794">
    <property type="component" value="Unassembled WGS sequence"/>
</dbReference>
<evidence type="ECO:0000256" key="3">
    <source>
        <dbReference type="ARBA" id="ARBA00022801"/>
    </source>
</evidence>
<feature type="domain" description="Succinylglutamate desuccinylase/Aspartoacylase catalytic" evidence="5">
    <location>
        <begin position="47"/>
        <end position="226"/>
    </location>
</feature>
<dbReference type="RefSeq" id="WP_125030603.1">
    <property type="nucleotide sequence ID" value="NZ_JAPXVP010000007.1"/>
</dbReference>
<evidence type="ECO:0000256" key="4">
    <source>
        <dbReference type="ARBA" id="ARBA00022833"/>
    </source>
</evidence>
<evidence type="ECO:0000259" key="5">
    <source>
        <dbReference type="Pfam" id="PF24827"/>
    </source>
</evidence>
<dbReference type="Pfam" id="PF24827">
    <property type="entry name" value="AstE_AspA_cat"/>
    <property type="match status" value="1"/>
</dbReference>
<dbReference type="GO" id="GO:0046872">
    <property type="term" value="F:metal ion binding"/>
    <property type="evidence" value="ECO:0007669"/>
    <property type="project" value="UniProtKB-KW"/>
</dbReference>
<evidence type="ECO:0000313" key="7">
    <source>
        <dbReference type="Proteomes" id="UP000285794"/>
    </source>
</evidence>
<dbReference type="EMBL" id="QQWG01000007">
    <property type="protein sequence ID" value="RRG21917.1"/>
    <property type="molecule type" value="Genomic_DNA"/>
</dbReference>
<proteinExistence type="predicted"/>
<reference evidence="6 7" key="1">
    <citation type="submission" date="2018-07" db="EMBL/GenBank/DDBJ databases">
        <title>Draft genome sequence of Ancylomarina sp. M1P.</title>
        <authorList>
            <person name="Yadav S."/>
            <person name="Villanueva L."/>
            <person name="Damste J.S.S."/>
        </authorList>
    </citation>
    <scope>NUCLEOTIDE SEQUENCE [LARGE SCALE GENOMIC DNA]</scope>
    <source>
        <strain evidence="6 7">M1P</strain>
    </source>
</reference>